<evidence type="ECO:0000256" key="5">
    <source>
        <dbReference type="ARBA" id="ARBA00022691"/>
    </source>
</evidence>
<dbReference type="Proteomes" id="UP000005277">
    <property type="component" value="Unassembled WGS sequence"/>
</dbReference>
<evidence type="ECO:0000259" key="8">
    <source>
        <dbReference type="Pfam" id="PF02384"/>
    </source>
</evidence>
<keyword evidence="3" id="KW-0489">Methyltransferase</keyword>
<keyword evidence="4" id="KW-0808">Transferase</keyword>
<reference evidence="10 11" key="1">
    <citation type="submission" date="2011-01" db="EMBL/GenBank/DDBJ databases">
        <authorList>
            <person name="Durkin A.S."/>
            <person name="Madupu R."/>
            <person name="Torralba M."/>
            <person name="Gillis M."/>
            <person name="Methe B."/>
            <person name="Sutton G."/>
            <person name="Nelson K.E."/>
        </authorList>
    </citation>
    <scope>NUCLEOTIDE SEQUENCE [LARGE SCALE GENOMIC DNA]</scope>
    <source>
        <strain evidence="10 11">ACS-025-V-Sch4</strain>
    </source>
</reference>
<dbReference type="Gene3D" id="1.20.1260.30">
    <property type="match status" value="1"/>
</dbReference>
<evidence type="ECO:0000256" key="2">
    <source>
        <dbReference type="ARBA" id="ARBA00011900"/>
    </source>
</evidence>
<evidence type="ECO:0000313" key="10">
    <source>
        <dbReference type="EMBL" id="EGC83115.1"/>
    </source>
</evidence>
<keyword evidence="5" id="KW-0949">S-adenosyl-L-methionine</keyword>
<evidence type="ECO:0000256" key="7">
    <source>
        <dbReference type="ARBA" id="ARBA00047942"/>
    </source>
</evidence>
<sequence>MEDGEDYAEDRDEYLAKNIFFVPKEARWEYVASNATIPEIGQLIDQTMISIEEENPKLNGILPKNYARPELDKRRPGEVVVLFDNLKLKDHGSSKDILGRAHEYAIAKFASLEGRNAGEFYTPTSIVRTIVEILEPFVCEFYPKNGAEHGEQ</sequence>
<dbReference type="PANTHER" id="PTHR42998:SF1">
    <property type="entry name" value="TYPE I RESTRICTION ENZYME HINDI METHYLASE SUBUNIT"/>
    <property type="match status" value="1"/>
</dbReference>
<dbReference type="Pfam" id="PF12161">
    <property type="entry name" value="HsdM_N"/>
    <property type="match status" value="1"/>
</dbReference>
<organism evidence="10 11">
    <name type="scientific">Anaerococcus hydrogenalis ACS-025-V-Sch4</name>
    <dbReference type="NCBI Taxonomy" id="879306"/>
    <lineage>
        <taxon>Bacteria</taxon>
        <taxon>Bacillati</taxon>
        <taxon>Bacillota</taxon>
        <taxon>Tissierellia</taxon>
        <taxon>Tissierellales</taxon>
        <taxon>Peptoniphilaceae</taxon>
        <taxon>Anaerococcus</taxon>
    </lineage>
</organism>
<dbReference type="REBASE" id="33686">
    <property type="entry name" value="M.Ahy25ORF101P"/>
</dbReference>
<evidence type="ECO:0000313" key="11">
    <source>
        <dbReference type="Proteomes" id="UP000005277"/>
    </source>
</evidence>
<evidence type="ECO:0000256" key="3">
    <source>
        <dbReference type="ARBA" id="ARBA00022603"/>
    </source>
</evidence>
<dbReference type="InterPro" id="IPR029063">
    <property type="entry name" value="SAM-dependent_MTases_sf"/>
</dbReference>
<dbReference type="GO" id="GO:0009307">
    <property type="term" value="P:DNA restriction-modification system"/>
    <property type="evidence" value="ECO:0007669"/>
    <property type="project" value="UniProtKB-KW"/>
</dbReference>
<dbReference type="InterPro" id="IPR052916">
    <property type="entry name" value="Type-I_RE_MTase_Subunit"/>
</dbReference>
<proteinExistence type="inferred from homology"/>
<keyword evidence="6" id="KW-0680">Restriction system</keyword>
<evidence type="ECO:0000256" key="4">
    <source>
        <dbReference type="ARBA" id="ARBA00022679"/>
    </source>
</evidence>
<dbReference type="InterPro" id="IPR022749">
    <property type="entry name" value="D12N6_MeTrfase_N"/>
</dbReference>
<dbReference type="GO" id="GO:0032259">
    <property type="term" value="P:methylation"/>
    <property type="evidence" value="ECO:0007669"/>
    <property type="project" value="UniProtKB-KW"/>
</dbReference>
<feature type="domain" description="DNA methylase adenine-specific" evidence="8">
    <location>
        <begin position="94"/>
        <end position="136"/>
    </location>
</feature>
<dbReference type="GO" id="GO:0009007">
    <property type="term" value="F:site-specific DNA-methyltransferase (adenine-specific) activity"/>
    <property type="evidence" value="ECO:0007669"/>
    <property type="project" value="UniProtKB-EC"/>
</dbReference>
<gene>
    <name evidence="10" type="ORF">HMPREF9246_0101</name>
</gene>
<dbReference type="InterPro" id="IPR003356">
    <property type="entry name" value="DNA_methylase_A-5"/>
</dbReference>
<accession>F0H302</accession>
<evidence type="ECO:0000256" key="1">
    <source>
        <dbReference type="ARBA" id="ARBA00006594"/>
    </source>
</evidence>
<dbReference type="InterPro" id="IPR038333">
    <property type="entry name" value="T1MK-like_N_sf"/>
</dbReference>
<dbReference type="EC" id="2.1.1.72" evidence="2"/>
<dbReference type="Gene3D" id="3.40.50.150">
    <property type="entry name" value="Vaccinia Virus protein VP39"/>
    <property type="match status" value="1"/>
</dbReference>
<dbReference type="SUPFAM" id="SSF53335">
    <property type="entry name" value="S-adenosyl-L-methionine-dependent methyltransferases"/>
    <property type="match status" value="1"/>
</dbReference>
<dbReference type="EMBL" id="AEXN01000047">
    <property type="protein sequence ID" value="EGC83115.1"/>
    <property type="molecule type" value="Genomic_DNA"/>
</dbReference>
<comment type="similarity">
    <text evidence="1">Belongs to the N(4)/N(6)-methyltransferase family.</text>
</comment>
<comment type="caution">
    <text evidence="10">The sequence shown here is derived from an EMBL/GenBank/DDBJ whole genome shotgun (WGS) entry which is preliminary data.</text>
</comment>
<dbReference type="PANTHER" id="PTHR42998">
    <property type="entry name" value="TYPE I RESTRICTION ENZYME HINDVIIP M PROTEIN-RELATED"/>
    <property type="match status" value="1"/>
</dbReference>
<feature type="domain" description="N6 adenine-specific DNA methyltransferase N-terminal" evidence="9">
    <location>
        <begin position="9"/>
        <end position="73"/>
    </location>
</feature>
<dbReference type="RefSeq" id="WP_004818585.1">
    <property type="nucleotide sequence ID" value="NZ_AEXN01000047.1"/>
</dbReference>
<protein>
    <recommendedName>
        <fullName evidence="2">site-specific DNA-methyltransferase (adenine-specific)</fullName>
        <ecNumber evidence="2">2.1.1.72</ecNumber>
    </recommendedName>
</protein>
<comment type="catalytic activity">
    <reaction evidence="7">
        <text>a 2'-deoxyadenosine in DNA + S-adenosyl-L-methionine = an N(6)-methyl-2'-deoxyadenosine in DNA + S-adenosyl-L-homocysteine + H(+)</text>
        <dbReference type="Rhea" id="RHEA:15197"/>
        <dbReference type="Rhea" id="RHEA-COMP:12418"/>
        <dbReference type="Rhea" id="RHEA-COMP:12419"/>
        <dbReference type="ChEBI" id="CHEBI:15378"/>
        <dbReference type="ChEBI" id="CHEBI:57856"/>
        <dbReference type="ChEBI" id="CHEBI:59789"/>
        <dbReference type="ChEBI" id="CHEBI:90615"/>
        <dbReference type="ChEBI" id="CHEBI:90616"/>
        <dbReference type="EC" id="2.1.1.72"/>
    </reaction>
</comment>
<name>F0H302_9FIRM</name>
<dbReference type="GO" id="GO:0003677">
    <property type="term" value="F:DNA binding"/>
    <property type="evidence" value="ECO:0007669"/>
    <property type="project" value="InterPro"/>
</dbReference>
<evidence type="ECO:0000256" key="6">
    <source>
        <dbReference type="ARBA" id="ARBA00022747"/>
    </source>
</evidence>
<dbReference type="GO" id="GO:0008170">
    <property type="term" value="F:N-methyltransferase activity"/>
    <property type="evidence" value="ECO:0007669"/>
    <property type="project" value="InterPro"/>
</dbReference>
<dbReference type="AlphaFoldDB" id="F0H302"/>
<dbReference type="Pfam" id="PF02384">
    <property type="entry name" value="N6_Mtase"/>
    <property type="match status" value="1"/>
</dbReference>
<evidence type="ECO:0000259" key="9">
    <source>
        <dbReference type="Pfam" id="PF12161"/>
    </source>
</evidence>
<keyword evidence="11" id="KW-1185">Reference proteome</keyword>